<proteinExistence type="predicted"/>
<evidence type="ECO:0000259" key="2">
    <source>
        <dbReference type="Pfam" id="PF00144"/>
    </source>
</evidence>
<feature type="region of interest" description="Disordered" evidence="1">
    <location>
        <begin position="1"/>
        <end position="111"/>
    </location>
</feature>
<feature type="compositionally biased region" description="Low complexity" evidence="1">
    <location>
        <begin position="7"/>
        <end position="21"/>
    </location>
</feature>
<feature type="compositionally biased region" description="Basic and acidic residues" evidence="1">
    <location>
        <begin position="52"/>
        <end position="61"/>
    </location>
</feature>
<evidence type="ECO:0000313" key="4">
    <source>
        <dbReference type="Proteomes" id="UP000697995"/>
    </source>
</evidence>
<dbReference type="Pfam" id="PF00144">
    <property type="entry name" value="Beta-lactamase"/>
    <property type="match status" value="1"/>
</dbReference>
<dbReference type="SUPFAM" id="SSF56601">
    <property type="entry name" value="beta-lactamase/transpeptidase-like"/>
    <property type="match status" value="1"/>
</dbReference>
<dbReference type="EMBL" id="NRSG01000137">
    <property type="protein sequence ID" value="MBK1659978.1"/>
    <property type="molecule type" value="Genomic_DNA"/>
</dbReference>
<organism evidence="3 4">
    <name type="scientific">Paracraurococcus ruber</name>
    <dbReference type="NCBI Taxonomy" id="77675"/>
    <lineage>
        <taxon>Bacteria</taxon>
        <taxon>Pseudomonadati</taxon>
        <taxon>Pseudomonadota</taxon>
        <taxon>Alphaproteobacteria</taxon>
        <taxon>Acetobacterales</taxon>
        <taxon>Roseomonadaceae</taxon>
        <taxon>Paracraurococcus</taxon>
    </lineage>
</organism>
<evidence type="ECO:0000256" key="1">
    <source>
        <dbReference type="SAM" id="MobiDB-lite"/>
    </source>
</evidence>
<dbReference type="PANTHER" id="PTHR43283">
    <property type="entry name" value="BETA-LACTAMASE-RELATED"/>
    <property type="match status" value="1"/>
</dbReference>
<reference evidence="3 4" key="1">
    <citation type="journal article" date="2020" name="Microorganisms">
        <title>Osmotic Adaptation and Compatible Solute Biosynthesis of Phototrophic Bacteria as Revealed from Genome Analyses.</title>
        <authorList>
            <person name="Imhoff J.F."/>
            <person name="Rahn T."/>
            <person name="Kunzel S."/>
            <person name="Keller A."/>
            <person name="Neulinger S.C."/>
        </authorList>
    </citation>
    <scope>NUCLEOTIDE SEQUENCE [LARGE SCALE GENOMIC DNA]</scope>
    <source>
        <strain evidence="3 4">DSM 15382</strain>
    </source>
</reference>
<sequence>MRRRCCVPRSSSRARSCRPWPKTTAKPRDDWPPDDRSREGRGGLNRAARPLPPDDRSREGRGGLNRAAKPLPSDDRSREGRGGLDRPARHEGEQPMTFPLPESNPEALGLDPRPLERLCATVERHIAEGHHPGAQVAVARHGKLAVFRSFGRSRVAPDMAANADTLFLMYSNTKVVTAAAVWLLAEDGLLRFSDTIAQHLPEFAAHGKEQVTVLQLLTHQGGFPSAMVSPEIAADHDAVRRAVCNFTLEWTPGSKVRYHPTSAHWVAAMLIEAITGQDFRAFIRDRVLAPIGLANEVFVGLPEAEHGRAAFIYDPPAEGAFPSRAGENHPGHWRVGVPGGGGYGTARGMAAFYQMLAQGGVLNGTRILSPRMIEFVTRDFTGDRIDEYMNLPMHRGIGPHSRGDWPVARGLGAIAHPRTFGHGGVGSSYCWADPTSGVSFAFFSNCRQTEAFHNQRMDVLSNLAHAAILPA</sequence>
<evidence type="ECO:0000313" key="3">
    <source>
        <dbReference type="EMBL" id="MBK1659978.1"/>
    </source>
</evidence>
<protein>
    <recommendedName>
        <fullName evidence="2">Beta-lactamase-related domain-containing protein</fullName>
    </recommendedName>
</protein>
<name>A0ABS1CZL4_9PROT</name>
<feature type="domain" description="Beta-lactamase-related" evidence="2">
    <location>
        <begin position="121"/>
        <end position="453"/>
    </location>
</feature>
<keyword evidence="4" id="KW-1185">Reference proteome</keyword>
<comment type="caution">
    <text evidence="3">The sequence shown here is derived from an EMBL/GenBank/DDBJ whole genome shotgun (WGS) entry which is preliminary data.</text>
</comment>
<dbReference type="Proteomes" id="UP000697995">
    <property type="component" value="Unassembled WGS sequence"/>
</dbReference>
<feature type="compositionally biased region" description="Basic and acidic residues" evidence="1">
    <location>
        <begin position="26"/>
        <end position="41"/>
    </location>
</feature>
<dbReference type="InterPro" id="IPR050789">
    <property type="entry name" value="Diverse_Enzym_Activities"/>
</dbReference>
<dbReference type="InterPro" id="IPR001466">
    <property type="entry name" value="Beta-lactam-related"/>
</dbReference>
<dbReference type="Gene3D" id="3.40.710.10">
    <property type="entry name" value="DD-peptidase/beta-lactamase superfamily"/>
    <property type="match status" value="1"/>
</dbReference>
<feature type="compositionally biased region" description="Basic and acidic residues" evidence="1">
    <location>
        <begin position="72"/>
        <end position="93"/>
    </location>
</feature>
<accession>A0ABS1CZL4</accession>
<dbReference type="PANTHER" id="PTHR43283:SF3">
    <property type="entry name" value="BETA-LACTAMASE FAMILY PROTEIN (AFU_ORTHOLOGUE AFUA_5G07500)"/>
    <property type="match status" value="1"/>
</dbReference>
<gene>
    <name evidence="3" type="ORF">CKO45_17240</name>
</gene>
<dbReference type="InterPro" id="IPR012338">
    <property type="entry name" value="Beta-lactam/transpept-like"/>
</dbReference>